<dbReference type="EMBL" id="JWLZ01000072">
    <property type="protein sequence ID" value="KHT64541.1"/>
    <property type="molecule type" value="Genomic_DNA"/>
</dbReference>
<evidence type="ECO:0000313" key="1">
    <source>
        <dbReference type="EMBL" id="KHT64541.1"/>
    </source>
</evidence>
<sequence>MSVKAKSIRNMSRVLKVAGSEKNVRLVFSTKNVKSEVWTRIGFDAELSSGQFMIPSVVGKVTDYNVNGKEEVRKDLDKIDKSIMYSSRIKDWHGNPHDIIGSRTIKVYQRDYIPAPSCYLYIIEINGEKYISSGELILHDDQDAENIHTCNLMLECFGEFEIIDSKSEKIISPKLSQIQWEILPRGKYPWDKTKKIISPFTETIKKRDREVIEHRMRVISNFTPDFIAMGRGGFLGYFIYGFEANGIYVLESTKLDNATYVFKDNWEELSKLTKNEIINSEENFERILHNKSWQFNIRKTLRK</sequence>
<protein>
    <submittedName>
        <fullName evidence="1">Uncharacterized protein</fullName>
    </submittedName>
</protein>
<organism evidence="1 2">
    <name type="scientific">Photobacterium gaetbulicola</name>
    <dbReference type="NCBI Taxonomy" id="1295392"/>
    <lineage>
        <taxon>Bacteria</taxon>
        <taxon>Pseudomonadati</taxon>
        <taxon>Pseudomonadota</taxon>
        <taxon>Gammaproteobacteria</taxon>
        <taxon>Vibrionales</taxon>
        <taxon>Vibrionaceae</taxon>
        <taxon>Photobacterium</taxon>
    </lineage>
</organism>
<evidence type="ECO:0000313" key="2">
    <source>
        <dbReference type="Proteomes" id="UP000031278"/>
    </source>
</evidence>
<accession>A0A0B9H0N2</accession>
<reference evidence="1 2" key="1">
    <citation type="submission" date="2014-12" db="EMBL/GenBank/DDBJ databases">
        <title>Genome sequencing of Photobacterium gaetbulicola AD005a.</title>
        <authorList>
            <person name="Adrian T.G.S."/>
            <person name="Chan K.G."/>
        </authorList>
    </citation>
    <scope>NUCLEOTIDE SEQUENCE [LARGE SCALE GENOMIC DNA]</scope>
    <source>
        <strain evidence="1 2">AD005a</strain>
    </source>
</reference>
<name>A0A0B9H0N2_9GAMM</name>
<dbReference type="AlphaFoldDB" id="A0A0B9H0N2"/>
<comment type="caution">
    <text evidence="1">The sequence shown here is derived from an EMBL/GenBank/DDBJ whole genome shotgun (WGS) entry which is preliminary data.</text>
</comment>
<gene>
    <name evidence="1" type="ORF">RJ45_05870</name>
</gene>
<proteinExistence type="predicted"/>
<dbReference type="Proteomes" id="UP000031278">
    <property type="component" value="Unassembled WGS sequence"/>
</dbReference>
<dbReference type="RefSeq" id="WP_039459570.1">
    <property type="nucleotide sequence ID" value="NZ_JWLZ01000072.1"/>
</dbReference>